<sequence>MKKNVYFLINYRLNILHCGAIGKIITQLETPEKEGLAPGRCLYCAVLRVFALL</sequence>
<comment type="caution">
    <text evidence="1">The sequence shown here is derived from an EMBL/GenBank/DDBJ whole genome shotgun (WGS) entry which is preliminary data.</text>
</comment>
<accession>A0A939EFX9</accession>
<reference evidence="1" key="1">
    <citation type="submission" date="2020-12" db="EMBL/GenBank/DDBJ databases">
        <title>Oil enriched cultivation method for isolating marine PHA-producing bacteria.</title>
        <authorList>
            <person name="Zheng W."/>
            <person name="Yu S."/>
            <person name="Huang Y."/>
        </authorList>
    </citation>
    <scope>NUCLEOTIDE SEQUENCE</scope>
    <source>
        <strain evidence="1">SY-2-12</strain>
    </source>
</reference>
<protein>
    <submittedName>
        <fullName evidence="1">Uncharacterized protein</fullName>
    </submittedName>
</protein>
<proteinExistence type="predicted"/>
<name>A0A939EFX9_9HYPH</name>
<dbReference type="Proteomes" id="UP000664096">
    <property type="component" value="Unassembled WGS sequence"/>
</dbReference>
<evidence type="ECO:0000313" key="2">
    <source>
        <dbReference type="Proteomes" id="UP000664096"/>
    </source>
</evidence>
<gene>
    <name evidence="1" type="ORF">JF539_16695</name>
</gene>
<dbReference type="EMBL" id="JAEKJZ010000003">
    <property type="protein sequence ID" value="MBN9671991.1"/>
    <property type="molecule type" value="Genomic_DNA"/>
</dbReference>
<dbReference type="AlphaFoldDB" id="A0A939EFX9"/>
<evidence type="ECO:0000313" key="1">
    <source>
        <dbReference type="EMBL" id="MBN9671991.1"/>
    </source>
</evidence>
<organism evidence="1 2">
    <name type="scientific">Roseibium aggregatum</name>
    <dbReference type="NCBI Taxonomy" id="187304"/>
    <lineage>
        <taxon>Bacteria</taxon>
        <taxon>Pseudomonadati</taxon>
        <taxon>Pseudomonadota</taxon>
        <taxon>Alphaproteobacteria</taxon>
        <taxon>Hyphomicrobiales</taxon>
        <taxon>Stappiaceae</taxon>
        <taxon>Roseibium</taxon>
    </lineage>
</organism>
<dbReference type="RefSeq" id="WP_207141833.1">
    <property type="nucleotide sequence ID" value="NZ_JAEKJZ010000003.1"/>
</dbReference>